<comment type="caution">
    <text evidence="2">The sequence shown here is derived from an EMBL/GenBank/DDBJ whole genome shotgun (WGS) entry which is preliminary data.</text>
</comment>
<dbReference type="eggNOG" id="ENOG502QW07">
    <property type="taxonomic scope" value="Eukaryota"/>
</dbReference>
<evidence type="ECO:0000313" key="2">
    <source>
        <dbReference type="EMBL" id="EAU84128.2"/>
    </source>
</evidence>
<dbReference type="AlphaFoldDB" id="A8NZD9"/>
<feature type="compositionally biased region" description="Polar residues" evidence="1">
    <location>
        <begin position="18"/>
        <end position="31"/>
    </location>
</feature>
<reference evidence="2 3" key="1">
    <citation type="journal article" date="2010" name="Proc. Natl. Acad. Sci. U.S.A.">
        <title>Insights into evolution of multicellular fungi from the assembled chromosomes of the mushroom Coprinopsis cinerea (Coprinus cinereus).</title>
        <authorList>
            <person name="Stajich J.E."/>
            <person name="Wilke S.K."/>
            <person name="Ahren D."/>
            <person name="Au C.H."/>
            <person name="Birren B.W."/>
            <person name="Borodovsky M."/>
            <person name="Burns C."/>
            <person name="Canback B."/>
            <person name="Casselton L.A."/>
            <person name="Cheng C.K."/>
            <person name="Deng J."/>
            <person name="Dietrich F.S."/>
            <person name="Fargo D.C."/>
            <person name="Farman M.L."/>
            <person name="Gathman A.C."/>
            <person name="Goldberg J."/>
            <person name="Guigo R."/>
            <person name="Hoegger P.J."/>
            <person name="Hooker J.B."/>
            <person name="Huggins A."/>
            <person name="James T.Y."/>
            <person name="Kamada T."/>
            <person name="Kilaru S."/>
            <person name="Kodira C."/>
            <person name="Kues U."/>
            <person name="Kupfer D."/>
            <person name="Kwan H.S."/>
            <person name="Lomsadze A."/>
            <person name="Li W."/>
            <person name="Lilly W.W."/>
            <person name="Ma L.J."/>
            <person name="Mackey A.J."/>
            <person name="Manning G."/>
            <person name="Martin F."/>
            <person name="Muraguchi H."/>
            <person name="Natvig D.O."/>
            <person name="Palmerini H."/>
            <person name="Ramesh M.A."/>
            <person name="Rehmeyer C.J."/>
            <person name="Roe B.A."/>
            <person name="Shenoy N."/>
            <person name="Stanke M."/>
            <person name="Ter-Hovhannisyan V."/>
            <person name="Tunlid A."/>
            <person name="Velagapudi R."/>
            <person name="Vision T.J."/>
            <person name="Zeng Q."/>
            <person name="Zolan M.E."/>
            <person name="Pukkila P.J."/>
        </authorList>
    </citation>
    <scope>NUCLEOTIDE SEQUENCE [LARGE SCALE GENOMIC DNA]</scope>
    <source>
        <strain evidence="3">Okayama-7 / 130 / ATCC MYA-4618 / FGSC 9003</strain>
    </source>
</reference>
<dbReference type="VEuPathDB" id="FungiDB:CC1G_08669"/>
<dbReference type="GeneID" id="6014218"/>
<dbReference type="HOGENOM" id="CLU_021756_1_0_1"/>
<protein>
    <submittedName>
        <fullName evidence="2">Nuclear protein localization</fullName>
    </submittedName>
</protein>
<accession>A8NZD9</accession>
<dbReference type="STRING" id="240176.A8NZD9"/>
<dbReference type="OrthoDB" id="5598844at2759"/>
<organism evidence="2 3">
    <name type="scientific">Coprinopsis cinerea (strain Okayama-7 / 130 / ATCC MYA-4618 / FGSC 9003)</name>
    <name type="common">Inky cap fungus</name>
    <name type="synonym">Hormographiella aspergillata</name>
    <dbReference type="NCBI Taxonomy" id="240176"/>
    <lineage>
        <taxon>Eukaryota</taxon>
        <taxon>Fungi</taxon>
        <taxon>Dikarya</taxon>
        <taxon>Basidiomycota</taxon>
        <taxon>Agaricomycotina</taxon>
        <taxon>Agaricomycetes</taxon>
        <taxon>Agaricomycetidae</taxon>
        <taxon>Agaricales</taxon>
        <taxon>Agaricineae</taxon>
        <taxon>Psathyrellaceae</taxon>
        <taxon>Coprinopsis</taxon>
    </lineage>
</organism>
<dbReference type="InterPro" id="IPR013933">
    <property type="entry name" value="CRC_Rsc7/Swp82"/>
</dbReference>
<feature type="compositionally biased region" description="Basic residues" evidence="1">
    <location>
        <begin position="151"/>
        <end position="167"/>
    </location>
</feature>
<dbReference type="Proteomes" id="UP000001861">
    <property type="component" value="Unassembled WGS sequence"/>
</dbReference>
<sequence length="588" mass="64638">MSNSRSTVPKIIIKARHSASNNEPEASTSQQHEGRPRRGRRAAAAKHGETEEEVDVEAEAGGEQTEEQDEGGGEEVEGDAEGELDVSVDGDDGDGEYNEDQGDDEDADAMNVDRPEAEPEPEVVVPAPRKRGRPRGRGRGGGFAGSTAPRPRGRPPGRGRARGRGRVTIKLPKRGDEDDEDGEGADVDARPFRKIQGQVYVIEGDEFVTPDDPKGDEKIDKHGNLLGGRKFKAQTFILPTRDPHRQYMLAIDAARTSGFRDSLYYFRRNLLALKLNATQPEKDYLIAEGKLGSHLRTRSVTLITARSAYKLHGAKMIVDGRWVIDDYYEEKSLAEITEKGLKAGDLVGELFDATAASSSGVPSGELAALDRSGALGASSTLGGSMYRPGGPTTIFGGSGWGPYSDGPLNAVRKSLLTRDGVLEENWMFMMAGRVREADEEWARWRAEARKALSVDGVWVGEVPVPGASNDKGKEVVQEGGDAENKEAEEKKPLGVYEPHSHLIHYRSDTQPTSARWEQLEDSKTDPLKRRVLGGTKAGNGAWGLAWVDTVMEVPEEPFDEHREAREWLWREVEREERERERAHTVEVS</sequence>
<feature type="compositionally biased region" description="Basic and acidic residues" evidence="1">
    <location>
        <begin position="470"/>
        <end position="489"/>
    </location>
</feature>
<gene>
    <name evidence="2" type="ORF">CC1G_08669</name>
</gene>
<keyword evidence="3" id="KW-1185">Reference proteome</keyword>
<dbReference type="EMBL" id="AACS02000006">
    <property type="protein sequence ID" value="EAU84128.2"/>
    <property type="molecule type" value="Genomic_DNA"/>
</dbReference>
<feature type="compositionally biased region" description="Acidic residues" evidence="1">
    <location>
        <begin position="177"/>
        <end position="186"/>
    </location>
</feature>
<feature type="region of interest" description="Disordered" evidence="1">
    <location>
        <begin position="463"/>
        <end position="489"/>
    </location>
</feature>
<name>A8NZD9_COPC7</name>
<evidence type="ECO:0000313" key="3">
    <source>
        <dbReference type="Proteomes" id="UP000001861"/>
    </source>
</evidence>
<evidence type="ECO:0000256" key="1">
    <source>
        <dbReference type="SAM" id="MobiDB-lite"/>
    </source>
</evidence>
<dbReference type="KEGG" id="cci:CC1G_08669"/>
<dbReference type="InParanoid" id="A8NZD9"/>
<feature type="compositionally biased region" description="Acidic residues" evidence="1">
    <location>
        <begin position="50"/>
        <end position="108"/>
    </location>
</feature>
<feature type="compositionally biased region" description="Basic residues" evidence="1">
    <location>
        <begin position="128"/>
        <end position="138"/>
    </location>
</feature>
<dbReference type="FunCoup" id="A8NZD9">
    <property type="interactions" value="154"/>
</dbReference>
<feature type="region of interest" description="Disordered" evidence="1">
    <location>
        <begin position="1"/>
        <end position="188"/>
    </location>
</feature>
<dbReference type="Pfam" id="PF08624">
    <property type="entry name" value="CRC_subunit"/>
    <property type="match status" value="1"/>
</dbReference>
<dbReference type="RefSeq" id="XP_001837656.2">
    <property type="nucleotide sequence ID" value="XM_001837604.2"/>
</dbReference>
<dbReference type="OMA" id="LNEENWM"/>
<feature type="compositionally biased region" description="Basic residues" evidence="1">
    <location>
        <begin position="35"/>
        <end position="44"/>
    </location>
</feature>
<proteinExistence type="predicted"/>